<evidence type="ECO:0000256" key="4">
    <source>
        <dbReference type="ARBA" id="ARBA00022475"/>
    </source>
</evidence>
<proteinExistence type="inferred from homology"/>
<comment type="subcellular location">
    <subcellularLocation>
        <location evidence="2">Cell membrane</location>
        <topology evidence="2">Multi-pass membrane protein</topology>
    </subcellularLocation>
</comment>
<comment type="caution">
    <text evidence="15">The sequence shown here is derived from an EMBL/GenBank/DDBJ whole genome shotgun (WGS) entry which is preliminary data.</text>
</comment>
<dbReference type="Proteomes" id="UP000176420">
    <property type="component" value="Unassembled WGS sequence"/>
</dbReference>
<dbReference type="InterPro" id="IPR044537">
    <property type="entry name" value="Rip2-like"/>
</dbReference>
<feature type="transmembrane region" description="Helical" evidence="13">
    <location>
        <begin position="13"/>
        <end position="34"/>
    </location>
</feature>
<evidence type="ECO:0000256" key="5">
    <source>
        <dbReference type="ARBA" id="ARBA00022670"/>
    </source>
</evidence>
<feature type="transmembrane region" description="Helical" evidence="13">
    <location>
        <begin position="93"/>
        <end position="115"/>
    </location>
</feature>
<sequence length="209" mass="23714">MLINNFLDNPLNFLLWILAIVLGLTIHEFSHALAGKLQGDHTAEIEGRLSLNPLAHIDWLGFALLVVAGFGWAKPTPFNPYNLKYKKYGSLLVALAGPVSNVIFVVFIGLILHFLYQINGQINIQNLMVMFFINLIQVNILLAVFNLIPIPPLDGSKILYTFIAQKYQEVIFALERYGTWLLLALVFFGGSFISKIFYFFYKITINLIF</sequence>
<keyword evidence="5" id="KW-0645">Protease</keyword>
<evidence type="ECO:0000256" key="8">
    <source>
        <dbReference type="ARBA" id="ARBA00022801"/>
    </source>
</evidence>
<gene>
    <name evidence="15" type="ORF">A2319_04770</name>
</gene>
<evidence type="ECO:0000256" key="9">
    <source>
        <dbReference type="ARBA" id="ARBA00022833"/>
    </source>
</evidence>
<dbReference type="GO" id="GO:0008237">
    <property type="term" value="F:metallopeptidase activity"/>
    <property type="evidence" value="ECO:0007669"/>
    <property type="project" value="UniProtKB-KW"/>
</dbReference>
<name>A0A1G2BGR8_9BACT</name>
<reference evidence="15 16" key="1">
    <citation type="journal article" date="2016" name="Nat. Commun.">
        <title>Thousands of microbial genomes shed light on interconnected biogeochemical processes in an aquifer system.</title>
        <authorList>
            <person name="Anantharaman K."/>
            <person name="Brown C.T."/>
            <person name="Hug L.A."/>
            <person name="Sharon I."/>
            <person name="Castelle C.J."/>
            <person name="Probst A.J."/>
            <person name="Thomas B.C."/>
            <person name="Singh A."/>
            <person name="Wilkins M.J."/>
            <person name="Karaoz U."/>
            <person name="Brodie E.L."/>
            <person name="Williams K.H."/>
            <person name="Hubbard S.S."/>
            <person name="Banfield J.F."/>
        </authorList>
    </citation>
    <scope>NUCLEOTIDE SEQUENCE [LARGE SCALE GENOMIC DNA]</scope>
</reference>
<evidence type="ECO:0000256" key="12">
    <source>
        <dbReference type="ARBA" id="ARBA00023136"/>
    </source>
</evidence>
<keyword evidence="7" id="KW-0479">Metal-binding</keyword>
<evidence type="ECO:0000256" key="2">
    <source>
        <dbReference type="ARBA" id="ARBA00004651"/>
    </source>
</evidence>
<dbReference type="GO" id="GO:0046872">
    <property type="term" value="F:metal ion binding"/>
    <property type="evidence" value="ECO:0007669"/>
    <property type="project" value="UniProtKB-KW"/>
</dbReference>
<evidence type="ECO:0000256" key="7">
    <source>
        <dbReference type="ARBA" id="ARBA00022723"/>
    </source>
</evidence>
<dbReference type="GO" id="GO:0005886">
    <property type="term" value="C:plasma membrane"/>
    <property type="evidence" value="ECO:0007669"/>
    <property type="project" value="UniProtKB-SubCell"/>
</dbReference>
<keyword evidence="8" id="KW-0378">Hydrolase</keyword>
<dbReference type="PANTHER" id="PTHR35864:SF1">
    <property type="entry name" value="ZINC METALLOPROTEASE YWHC-RELATED"/>
    <property type="match status" value="1"/>
</dbReference>
<dbReference type="InterPro" id="IPR008915">
    <property type="entry name" value="Peptidase_M50"/>
</dbReference>
<feature type="transmembrane region" description="Helical" evidence="13">
    <location>
        <begin position="180"/>
        <end position="201"/>
    </location>
</feature>
<evidence type="ECO:0000256" key="1">
    <source>
        <dbReference type="ARBA" id="ARBA00001947"/>
    </source>
</evidence>
<evidence type="ECO:0000313" key="16">
    <source>
        <dbReference type="Proteomes" id="UP000176420"/>
    </source>
</evidence>
<protein>
    <recommendedName>
        <fullName evidence="14">Peptidase M50 domain-containing protein</fullName>
    </recommendedName>
</protein>
<dbReference type="GO" id="GO:0006508">
    <property type="term" value="P:proteolysis"/>
    <property type="evidence" value="ECO:0007669"/>
    <property type="project" value="UniProtKB-KW"/>
</dbReference>
<feature type="transmembrane region" description="Helical" evidence="13">
    <location>
        <begin position="127"/>
        <end position="148"/>
    </location>
</feature>
<dbReference type="InterPro" id="IPR052348">
    <property type="entry name" value="Metallopeptidase_M50B"/>
</dbReference>
<evidence type="ECO:0000256" key="6">
    <source>
        <dbReference type="ARBA" id="ARBA00022692"/>
    </source>
</evidence>
<keyword evidence="10 13" id="KW-1133">Transmembrane helix</keyword>
<dbReference type="EMBL" id="MHKI01000006">
    <property type="protein sequence ID" value="OGY87729.1"/>
    <property type="molecule type" value="Genomic_DNA"/>
</dbReference>
<keyword evidence="9" id="KW-0862">Zinc</keyword>
<evidence type="ECO:0000259" key="14">
    <source>
        <dbReference type="Pfam" id="PF02163"/>
    </source>
</evidence>
<dbReference type="CDD" id="cd06158">
    <property type="entry name" value="S2P-M50_like_1"/>
    <property type="match status" value="1"/>
</dbReference>
<organism evidence="15 16">
    <name type="scientific">Candidatus Kerfeldbacteria bacterium RIFOXYB2_FULL_38_14</name>
    <dbReference type="NCBI Taxonomy" id="1798547"/>
    <lineage>
        <taxon>Bacteria</taxon>
        <taxon>Candidatus Kerfeldiibacteriota</taxon>
    </lineage>
</organism>
<keyword evidence="4" id="KW-1003">Cell membrane</keyword>
<feature type="transmembrane region" description="Helical" evidence="13">
    <location>
        <begin position="54"/>
        <end position="73"/>
    </location>
</feature>
<comment type="similarity">
    <text evidence="3">Belongs to the peptidase M50B family.</text>
</comment>
<dbReference type="AlphaFoldDB" id="A0A1G2BGR8"/>
<comment type="cofactor">
    <cofactor evidence="1">
        <name>Zn(2+)</name>
        <dbReference type="ChEBI" id="CHEBI:29105"/>
    </cofactor>
</comment>
<evidence type="ECO:0000256" key="11">
    <source>
        <dbReference type="ARBA" id="ARBA00023049"/>
    </source>
</evidence>
<feature type="domain" description="Peptidase M50" evidence="14">
    <location>
        <begin position="125"/>
        <end position="165"/>
    </location>
</feature>
<keyword evidence="6 13" id="KW-0812">Transmembrane</keyword>
<evidence type="ECO:0000313" key="15">
    <source>
        <dbReference type="EMBL" id="OGY87729.1"/>
    </source>
</evidence>
<evidence type="ECO:0000256" key="13">
    <source>
        <dbReference type="SAM" id="Phobius"/>
    </source>
</evidence>
<keyword evidence="12 13" id="KW-0472">Membrane</keyword>
<accession>A0A1G2BGR8</accession>
<dbReference type="Pfam" id="PF02163">
    <property type="entry name" value="Peptidase_M50"/>
    <property type="match status" value="1"/>
</dbReference>
<keyword evidence="11" id="KW-0482">Metalloprotease</keyword>
<evidence type="ECO:0000256" key="3">
    <source>
        <dbReference type="ARBA" id="ARBA00007931"/>
    </source>
</evidence>
<evidence type="ECO:0000256" key="10">
    <source>
        <dbReference type="ARBA" id="ARBA00022989"/>
    </source>
</evidence>
<dbReference type="PANTHER" id="PTHR35864">
    <property type="entry name" value="ZINC METALLOPROTEASE MJ0611-RELATED"/>
    <property type="match status" value="1"/>
</dbReference>